<dbReference type="PROSITE" id="PS50923">
    <property type="entry name" value="SUSHI"/>
    <property type="match status" value="2"/>
</dbReference>
<evidence type="ECO:0000256" key="4">
    <source>
        <dbReference type="ARBA" id="ARBA00004241"/>
    </source>
</evidence>
<feature type="domain" description="Sushi" evidence="21">
    <location>
        <begin position="1"/>
        <end position="50"/>
    </location>
</feature>
<dbReference type="Pfam" id="PF00089">
    <property type="entry name" value="Trypsin"/>
    <property type="match status" value="1"/>
</dbReference>
<keyword evidence="10" id="KW-0399">Innate immunity</keyword>
<dbReference type="GeneTree" id="ENSGT00940000158605"/>
<dbReference type="PROSITE" id="PS50234">
    <property type="entry name" value="VWFA"/>
    <property type="match status" value="1"/>
</dbReference>
<dbReference type="GO" id="GO:0009617">
    <property type="term" value="P:response to bacterium"/>
    <property type="evidence" value="ECO:0007669"/>
    <property type="project" value="TreeGrafter"/>
</dbReference>
<dbReference type="InterPro" id="IPR000436">
    <property type="entry name" value="Sushi_SCR_CCP_dom"/>
</dbReference>
<evidence type="ECO:0000256" key="9">
    <source>
        <dbReference type="ARBA" id="ARBA00023157"/>
    </source>
</evidence>
<dbReference type="Pfam" id="PF00092">
    <property type="entry name" value="VWA"/>
    <property type="match status" value="1"/>
</dbReference>
<evidence type="ECO:0000256" key="7">
    <source>
        <dbReference type="ARBA" id="ARBA00022659"/>
    </source>
</evidence>
<comment type="function">
    <text evidence="13">Involved in proliferation and differentiation of preactivated B-lymphocytes, rapid spreading of peripheral blood monocytes, stimulation of lymphocyte blastogenesis and lysis of erythrocytes.</text>
</comment>
<evidence type="ECO:0000259" key="20">
    <source>
        <dbReference type="PROSITE" id="PS50240"/>
    </source>
</evidence>
<dbReference type="Ensembl" id="ENSCJPT00005005673.1">
    <property type="protein sequence ID" value="ENSCJPP00005003150.1"/>
    <property type="gene ID" value="ENSCJPG00005003383.1"/>
</dbReference>
<comment type="subunit">
    <text evidence="17">Catalytic component of the C3 convertase of the alternative complement pathway, also named C3bBb, composed of complement factor B Bb and complement C3b. Catalytic component of the C5 convertase of the alternative complement pathway, also named C3bBb3b, composed of complement factor B Bb and additional molecules of complement C3b. Interacts to CFP; this interaction contributes to the stabilization of the active C3-convertase enzyme complex.</text>
</comment>
<keyword evidence="11" id="KW-0325">Glycoprotein</keyword>
<dbReference type="PROSITE" id="PS50240">
    <property type="entry name" value="TRYPSIN_DOM"/>
    <property type="match status" value="1"/>
</dbReference>
<dbReference type="GO" id="GO:0006956">
    <property type="term" value="P:complement activation"/>
    <property type="evidence" value="ECO:0007669"/>
    <property type="project" value="TreeGrafter"/>
</dbReference>
<evidence type="ECO:0000256" key="2">
    <source>
        <dbReference type="ARBA" id="ARBA00001936"/>
    </source>
</evidence>
<dbReference type="InterPro" id="IPR009003">
    <property type="entry name" value="Peptidase_S1_PA"/>
</dbReference>
<dbReference type="CDD" id="cd00033">
    <property type="entry name" value="CCP"/>
    <property type="match status" value="2"/>
</dbReference>
<dbReference type="GO" id="GO:0070062">
    <property type="term" value="C:extracellular exosome"/>
    <property type="evidence" value="ECO:0007669"/>
    <property type="project" value="TreeGrafter"/>
</dbReference>
<dbReference type="SMART" id="SM00327">
    <property type="entry name" value="VWA"/>
    <property type="match status" value="1"/>
</dbReference>
<keyword evidence="7 18" id="KW-0768">Sushi</keyword>
<evidence type="ECO:0000256" key="6">
    <source>
        <dbReference type="ARBA" id="ARBA00018671"/>
    </source>
</evidence>
<protein>
    <recommendedName>
        <fullName evidence="6">Complement factor B</fullName>
        <ecNumber evidence="5">3.4.21.47</ecNumber>
    </recommendedName>
    <alternativeName>
        <fullName evidence="12">C3/C5 convertase</fullName>
    </alternativeName>
</protein>
<comment type="cofactor">
    <cofactor evidence="2">
        <name>Mn(2+)</name>
        <dbReference type="ChEBI" id="CHEBI:29035"/>
    </cofactor>
</comment>
<feature type="domain" description="Sushi" evidence="21">
    <location>
        <begin position="51"/>
        <end position="110"/>
    </location>
</feature>
<keyword evidence="8" id="KW-0677">Repeat</keyword>
<sequence length="686" mass="74213">MGGWAELEPGGAALRYRCPQGQFPSPTARRRCGNDGQWEPMGDGTPKCKAILCPPPQALDHGVLWPLLPRYPPGVVVHFRCFDGFYFRGSPNRTCGVGGKWTGTDMGGNGVIWGDMGLYGGIWGYMGDTGLYRVYRGDSPPPDPHSFDTPEDVATSFMASLSQSVERADTDRGQTEKRRIRVDGSAAMNVFLVLDASQSIGSKGFRESSSALQQLVEKIASYGVDPHYGIITFGTEAHVVLSPTDPQAADGAHVGQLLEDLSFDSHGSKPGTNPHAALRAVYSLLVQQERMEEMKGMRPPPVTNSTRLWVVLWVYGGNGVMGSMGGNGVYRVLWGLFYIGGPFKLGGVLLIWGGVPLIWGGVPLNWGGSQTAPPPHSDIYVFGVGELSDHAVLNSMASHKDGEKHVWILKELDDLHSAFHAMIDEGAAAGLCGIAHEGKSATQRQRNPWGGSVSVTRPELGREHCAVSVVSRYFVLTAAHCFRGEDRPEWVTVSVGSQERRAAELHIHPQYDLGGRKDRGVPEFYDYDVALVQLQEPLQLSDTIRPLCLPCTEVASRALRLPPNLSTCIQISMDQYWALWGCMGIYGDLWGSMGDLWGCMGVYGVLWGSMGLYGGLWGSMGVYGGLWGSMGLYRPNRFLCSGGTEPSVDSNACKGRGGCIGLYGALWGSMGLYGDLWGSMGLYGAV</sequence>
<dbReference type="SUPFAM" id="SSF53300">
    <property type="entry name" value="vWA-like"/>
    <property type="match status" value="2"/>
</dbReference>
<dbReference type="EC" id="3.4.21.47" evidence="5"/>
<keyword evidence="23" id="KW-1185">Reference proteome</keyword>
<organism evidence="22 23">
    <name type="scientific">Coturnix japonica</name>
    <name type="common">Japanese quail</name>
    <name type="synonym">Coturnix coturnix japonica</name>
    <dbReference type="NCBI Taxonomy" id="93934"/>
    <lineage>
        <taxon>Eukaryota</taxon>
        <taxon>Metazoa</taxon>
        <taxon>Chordata</taxon>
        <taxon>Craniata</taxon>
        <taxon>Vertebrata</taxon>
        <taxon>Euteleostomi</taxon>
        <taxon>Archelosauria</taxon>
        <taxon>Archosauria</taxon>
        <taxon>Dinosauria</taxon>
        <taxon>Saurischia</taxon>
        <taxon>Theropoda</taxon>
        <taxon>Coelurosauria</taxon>
        <taxon>Aves</taxon>
        <taxon>Neognathae</taxon>
        <taxon>Galloanserae</taxon>
        <taxon>Galliformes</taxon>
        <taxon>Phasianidae</taxon>
        <taxon>Perdicinae</taxon>
        <taxon>Coturnix</taxon>
    </lineage>
</organism>
<comment type="cofactor">
    <cofactor evidence="3">
        <name>Mg(2+)</name>
        <dbReference type="ChEBI" id="CHEBI:18420"/>
    </cofactor>
</comment>
<evidence type="ECO:0000256" key="14">
    <source>
        <dbReference type="ARBA" id="ARBA00093402"/>
    </source>
</evidence>
<comment type="function">
    <text evidence="14">Serine protease component of the complement C3 and C5 convertase complexes of the alternative complement pathway. Following cleavage and activation by factor D (CFD), forms the C3 convertase together with complement C3b. As part of the C3 convertase, cleaves and activates C3 into C3a anaphylatoxin and C3b opsonin, the next components of the complement pathways. When an additional complement C3b molecule binds to the C3 convertase, forms the C5 convertase, which cleaves and activates C5 into C5a anaphylatoxin and C5b component of the membrane attack complex.</text>
</comment>
<dbReference type="AlphaFoldDB" id="A0A8C2SU69"/>
<dbReference type="InterPro" id="IPR001254">
    <property type="entry name" value="Trypsin_dom"/>
</dbReference>
<feature type="domain" description="Peptidase S1" evidence="20">
    <location>
        <begin position="423"/>
        <end position="686"/>
    </location>
</feature>
<keyword evidence="10" id="KW-0179">Complement alternate pathway</keyword>
<name>A0A8C2SU69_COTJA</name>
<evidence type="ECO:0000256" key="15">
    <source>
        <dbReference type="ARBA" id="ARBA00093434"/>
    </source>
</evidence>
<comment type="function">
    <text evidence="15">Precursor of the catalytic component of the C3 and C5 convertase complexes of the alternative pathway of the complement system, a cascade of proteins that leads to phagocytosis and breakdown of pathogens and signaling that strengthens the adaptive immune system. The alternative complement pathway acts as an amplification loop that enhances other complement pathways (classical, lectin and GZMK) by promoting formation of additional C3 and C5 convertases. CFB is cleaved and activated by CFD to generate Ba and Bb chains; Bb chain constituting the catalytic component of the C3 and C5 convertases.</text>
</comment>
<dbReference type="GO" id="GO:0004252">
    <property type="term" value="F:serine-type endopeptidase activity"/>
    <property type="evidence" value="ECO:0007669"/>
    <property type="project" value="InterPro"/>
</dbReference>
<comment type="caution">
    <text evidence="18">Lacks conserved residue(s) required for the propagation of feature annotation.</text>
</comment>
<comment type="catalytic activity">
    <reaction evidence="1">
        <text>Cleavage of Arg-|-Ser bond in complement component C3 alpha-chain to yield C3a and C3b, and Arg-|-Xaa bond in complement component C5 alpha-chain to yield C5a and C5b.</text>
        <dbReference type="EC" id="3.4.21.47"/>
    </reaction>
</comment>
<dbReference type="SUPFAM" id="SSF50494">
    <property type="entry name" value="Trypsin-like serine proteases"/>
    <property type="match status" value="1"/>
</dbReference>
<dbReference type="SMART" id="SM00020">
    <property type="entry name" value="Tryp_SPc"/>
    <property type="match status" value="1"/>
</dbReference>
<dbReference type="Proteomes" id="UP000694412">
    <property type="component" value="Unassembled WGS sequence"/>
</dbReference>
<evidence type="ECO:0000256" key="18">
    <source>
        <dbReference type="PROSITE-ProRule" id="PRU00302"/>
    </source>
</evidence>
<evidence type="ECO:0000256" key="5">
    <source>
        <dbReference type="ARBA" id="ARBA00011934"/>
    </source>
</evidence>
<feature type="domain" description="VWFA" evidence="19">
    <location>
        <begin position="189"/>
        <end position="423"/>
    </location>
</feature>
<dbReference type="Gene3D" id="2.40.10.120">
    <property type="match status" value="1"/>
</dbReference>
<dbReference type="InterPro" id="IPR035976">
    <property type="entry name" value="Sushi/SCR/CCP_sf"/>
</dbReference>
<evidence type="ECO:0000313" key="23">
    <source>
        <dbReference type="Proteomes" id="UP000694412"/>
    </source>
</evidence>
<keyword evidence="9" id="KW-1015">Disulfide bond</keyword>
<evidence type="ECO:0000256" key="17">
    <source>
        <dbReference type="ARBA" id="ARBA00093582"/>
    </source>
</evidence>
<dbReference type="SUPFAM" id="SSF57535">
    <property type="entry name" value="Complement control module/SCR domain"/>
    <property type="match status" value="2"/>
</dbReference>
<reference evidence="22" key="1">
    <citation type="submission" date="2025-08" db="UniProtKB">
        <authorList>
            <consortium name="Ensembl"/>
        </authorList>
    </citation>
    <scope>IDENTIFICATION</scope>
</reference>
<accession>A0A8C2SU69</accession>
<evidence type="ECO:0000259" key="19">
    <source>
        <dbReference type="PROSITE" id="PS50234"/>
    </source>
</evidence>
<dbReference type="InterPro" id="IPR002035">
    <property type="entry name" value="VWF_A"/>
</dbReference>
<evidence type="ECO:0000256" key="12">
    <source>
        <dbReference type="ARBA" id="ARBA00029636"/>
    </source>
</evidence>
<dbReference type="Pfam" id="PF00084">
    <property type="entry name" value="Sushi"/>
    <property type="match status" value="1"/>
</dbReference>
<comment type="subunit">
    <text evidence="16">Monomer. Interacts with complement C3b; this interaction is dependent on the presence of Mg(2+).</text>
</comment>
<dbReference type="PANTHER" id="PTHR46393">
    <property type="entry name" value="SUSHI DOMAIN-CONTAINING PROTEIN"/>
    <property type="match status" value="1"/>
</dbReference>
<dbReference type="PROSITE" id="PS00134">
    <property type="entry name" value="TRYPSIN_HIS"/>
    <property type="match status" value="1"/>
</dbReference>
<reference evidence="22" key="2">
    <citation type="submission" date="2025-09" db="UniProtKB">
        <authorList>
            <consortium name="Ensembl"/>
        </authorList>
    </citation>
    <scope>IDENTIFICATION</scope>
</reference>
<dbReference type="PANTHER" id="PTHR46393:SF1">
    <property type="entry name" value="COMPLEMENT FACTOR B"/>
    <property type="match status" value="1"/>
</dbReference>
<dbReference type="GO" id="GO:0006508">
    <property type="term" value="P:proteolysis"/>
    <property type="evidence" value="ECO:0007669"/>
    <property type="project" value="InterPro"/>
</dbReference>
<dbReference type="Gene3D" id="2.10.70.10">
    <property type="entry name" value="Complement Module, domain 1"/>
    <property type="match status" value="2"/>
</dbReference>
<dbReference type="SMART" id="SM00032">
    <property type="entry name" value="CCP"/>
    <property type="match status" value="1"/>
</dbReference>
<dbReference type="Gene3D" id="3.40.50.410">
    <property type="entry name" value="von Willebrand factor, type A domain"/>
    <property type="match status" value="2"/>
</dbReference>
<proteinExistence type="predicted"/>
<evidence type="ECO:0000256" key="3">
    <source>
        <dbReference type="ARBA" id="ARBA00001946"/>
    </source>
</evidence>
<evidence type="ECO:0000256" key="10">
    <source>
        <dbReference type="ARBA" id="ARBA00023162"/>
    </source>
</evidence>
<dbReference type="GO" id="GO:0009986">
    <property type="term" value="C:cell surface"/>
    <property type="evidence" value="ECO:0007669"/>
    <property type="project" value="UniProtKB-SubCell"/>
</dbReference>
<keyword evidence="10" id="KW-0391">Immunity</keyword>
<evidence type="ECO:0000259" key="21">
    <source>
        <dbReference type="PROSITE" id="PS50923"/>
    </source>
</evidence>
<comment type="subcellular location">
    <subcellularLocation>
        <location evidence="4">Cell surface</location>
    </subcellularLocation>
</comment>
<evidence type="ECO:0000256" key="13">
    <source>
        <dbReference type="ARBA" id="ARBA00093327"/>
    </source>
</evidence>
<evidence type="ECO:0000256" key="8">
    <source>
        <dbReference type="ARBA" id="ARBA00022737"/>
    </source>
</evidence>
<dbReference type="InterPro" id="IPR018114">
    <property type="entry name" value="TRYPSIN_HIS"/>
</dbReference>
<evidence type="ECO:0000256" key="1">
    <source>
        <dbReference type="ARBA" id="ARBA00000061"/>
    </source>
</evidence>
<dbReference type="InterPro" id="IPR036465">
    <property type="entry name" value="vWFA_dom_sf"/>
</dbReference>
<evidence type="ECO:0000256" key="11">
    <source>
        <dbReference type="ARBA" id="ARBA00023180"/>
    </source>
</evidence>
<evidence type="ECO:0000313" key="22">
    <source>
        <dbReference type="Ensembl" id="ENSCJPP00005003150.1"/>
    </source>
</evidence>
<evidence type="ECO:0000256" key="16">
    <source>
        <dbReference type="ARBA" id="ARBA00093516"/>
    </source>
</evidence>